<dbReference type="Gene3D" id="1.10.10.1100">
    <property type="entry name" value="BFD-like [2Fe-2S]-binding domain"/>
    <property type="match status" value="1"/>
</dbReference>
<keyword evidence="1 4" id="KW-0560">Oxidoreductase</keyword>
<dbReference type="RefSeq" id="WP_342629508.1">
    <property type="nucleotide sequence ID" value="NZ_CP152276.1"/>
</dbReference>
<dbReference type="InterPro" id="IPR017224">
    <property type="entry name" value="Opine_Oxase_asu/HCN_bsu"/>
</dbReference>
<gene>
    <name evidence="4" type="ORF">AAC691_07190</name>
</gene>
<dbReference type="SUPFAM" id="SSF51905">
    <property type="entry name" value="FAD/NAD(P)-binding domain"/>
    <property type="match status" value="1"/>
</dbReference>
<feature type="domain" description="FAD/NAD(P)-binding" evidence="2">
    <location>
        <begin position="9"/>
        <end position="328"/>
    </location>
</feature>
<accession>A0ABZ3D8V5</accession>
<evidence type="ECO:0000313" key="5">
    <source>
        <dbReference type="Proteomes" id="UP001449795"/>
    </source>
</evidence>
<dbReference type="InterPro" id="IPR041854">
    <property type="entry name" value="BFD-like_2Fe2S-bd_dom_sf"/>
</dbReference>
<reference evidence="4 5" key="1">
    <citation type="submission" date="2024-04" db="EMBL/GenBank/DDBJ databases">
        <title>Complete genome sequence of Nguyenibacter vanlangesis HBCM-1154, a strain capable of nitrogen fixation, IAA production, and phosphorus solubilization isolated from sugarcane soil.</title>
        <authorList>
            <person name="MY HANH P."/>
        </authorList>
    </citation>
    <scope>NUCLEOTIDE SEQUENCE [LARGE SCALE GENOMIC DNA]</scope>
    <source>
        <strain evidence="4 5">HBCM 1154</strain>
    </source>
</reference>
<dbReference type="PIRSF" id="PIRSF037495">
    <property type="entry name" value="Opine_OX_OoxA/HcnB"/>
    <property type="match status" value="1"/>
</dbReference>
<protein>
    <submittedName>
        <fullName evidence="4">FAD/NAD(P)-binding oxidoreductase</fullName>
        <ecNumber evidence="4">1.-.-.-</ecNumber>
    </submittedName>
</protein>
<keyword evidence="5" id="KW-1185">Reference proteome</keyword>
<evidence type="ECO:0000313" key="4">
    <source>
        <dbReference type="EMBL" id="XAE44209.1"/>
    </source>
</evidence>
<dbReference type="InterPro" id="IPR036188">
    <property type="entry name" value="FAD/NAD-bd_sf"/>
</dbReference>
<dbReference type="InterPro" id="IPR041117">
    <property type="entry name" value="SoxA_A3"/>
</dbReference>
<sequence>MSRPERGGVVVVGGGVAGATAALAISRHGLPVTLVDEQPQAGGQIYRAPTPYARRHVPPNHEFSGGDRLRALLAASSVRTRFSTRVWGAWGASPGMELDLLGPDGIDRIGARALVVANGATERFLPFPGWTDPRVIGLAGASILMRNGGTLPGRRVVVAGAGPLLFSVAHQVMELGGRVVAVIDSGRRGDWLRLAATLAWDPARLRLAAQWMTRLRLAGIPIHHQARIAAVHPEEDGLSITISGTIAGTVAGTGRQGTPVRHYGADSVACGHGLKPATLLTRTLGARHRFDAAGGYWEPETDPSGRTSRTGLYATGDAAGIRGAAVARLRGLITGHAVALDQGAIAERDFASLTRRPRMLLRRQEHVSRRMLPLLNASASLSRAIADDAIVCRCERVEAAALRAAVAAGARDLNQLKAWTRCGMGPCQGRMCEDGARGLLAASCGLPPEEAGSFTPRMPFFPLPLAALTGTFAYSDIPLPKAAPL</sequence>
<evidence type="ECO:0000256" key="1">
    <source>
        <dbReference type="ARBA" id="ARBA00023002"/>
    </source>
</evidence>
<dbReference type="Pfam" id="PF07992">
    <property type="entry name" value="Pyr_redox_2"/>
    <property type="match status" value="1"/>
</dbReference>
<dbReference type="PANTHER" id="PTHR42949:SF3">
    <property type="entry name" value="ANAEROBIC GLYCEROL-3-PHOSPHATE DEHYDROGENASE SUBUNIT B"/>
    <property type="match status" value="1"/>
</dbReference>
<dbReference type="EMBL" id="CP152276">
    <property type="protein sequence ID" value="XAE44209.1"/>
    <property type="molecule type" value="Genomic_DNA"/>
</dbReference>
<name>A0ABZ3D8V5_9PROT</name>
<dbReference type="Proteomes" id="UP001449795">
    <property type="component" value="Chromosome"/>
</dbReference>
<dbReference type="PRINTS" id="PR00368">
    <property type="entry name" value="FADPNR"/>
</dbReference>
<dbReference type="PRINTS" id="PR00411">
    <property type="entry name" value="PNDRDTASEI"/>
</dbReference>
<feature type="domain" description="SoxA A3" evidence="3">
    <location>
        <begin position="395"/>
        <end position="469"/>
    </location>
</feature>
<dbReference type="Gene3D" id="3.50.50.60">
    <property type="entry name" value="FAD/NAD(P)-binding domain"/>
    <property type="match status" value="2"/>
</dbReference>
<dbReference type="CDD" id="cd19946">
    <property type="entry name" value="GlpA-like_Fer2_BFD-like"/>
    <property type="match status" value="1"/>
</dbReference>
<dbReference type="InterPro" id="IPR051691">
    <property type="entry name" value="Metab_Enz_Cyan_OpOx_G3PDH"/>
</dbReference>
<dbReference type="Pfam" id="PF17806">
    <property type="entry name" value="SO_alpha_A3"/>
    <property type="match status" value="1"/>
</dbReference>
<dbReference type="GO" id="GO:0016491">
    <property type="term" value="F:oxidoreductase activity"/>
    <property type="evidence" value="ECO:0007669"/>
    <property type="project" value="UniProtKB-KW"/>
</dbReference>
<organism evidence="4 5">
    <name type="scientific">Nguyenibacter vanlangensis</name>
    <dbReference type="NCBI Taxonomy" id="1216886"/>
    <lineage>
        <taxon>Bacteria</taxon>
        <taxon>Pseudomonadati</taxon>
        <taxon>Pseudomonadota</taxon>
        <taxon>Alphaproteobacteria</taxon>
        <taxon>Acetobacterales</taxon>
        <taxon>Acetobacteraceae</taxon>
        <taxon>Nguyenibacter</taxon>
    </lineage>
</organism>
<dbReference type="InterPro" id="IPR023753">
    <property type="entry name" value="FAD/NAD-binding_dom"/>
</dbReference>
<dbReference type="PANTHER" id="PTHR42949">
    <property type="entry name" value="ANAEROBIC GLYCEROL-3-PHOSPHATE DEHYDROGENASE SUBUNIT B"/>
    <property type="match status" value="1"/>
</dbReference>
<evidence type="ECO:0000259" key="2">
    <source>
        <dbReference type="Pfam" id="PF07992"/>
    </source>
</evidence>
<evidence type="ECO:0000259" key="3">
    <source>
        <dbReference type="Pfam" id="PF17806"/>
    </source>
</evidence>
<dbReference type="EC" id="1.-.-.-" evidence="4"/>
<proteinExistence type="predicted"/>